<dbReference type="InterPro" id="IPR036768">
    <property type="entry name" value="PolIII_chi_sf"/>
</dbReference>
<dbReference type="PANTHER" id="PTHR38767:SF1">
    <property type="entry name" value="DNA POLYMERASE III SUBUNIT CHI"/>
    <property type="match status" value="1"/>
</dbReference>
<sequence>MQVDFYHLTATPLDRVLPRLAERVVADGGRLLIVVEDARLPALDRLLWTYKAESFLPHACAGGDRDAAQPILLAAAPDAANGARNILLADGVWREEALGFDRAFHLFDEERIREARLTWKSLATRDGIDRRYWKQDDSGRWEQAA</sequence>
<gene>
    <name evidence="1" type="ORF">DFR49_0387</name>
</gene>
<proteinExistence type="predicted"/>
<dbReference type="GO" id="GO:0032298">
    <property type="term" value="P:positive regulation of DNA-templated DNA replication initiation"/>
    <property type="evidence" value="ECO:0007669"/>
    <property type="project" value="TreeGrafter"/>
</dbReference>
<dbReference type="GO" id="GO:0006260">
    <property type="term" value="P:DNA replication"/>
    <property type="evidence" value="ECO:0007669"/>
    <property type="project" value="InterPro"/>
</dbReference>
<dbReference type="GO" id="GO:0003677">
    <property type="term" value="F:DNA binding"/>
    <property type="evidence" value="ECO:0007669"/>
    <property type="project" value="InterPro"/>
</dbReference>
<accession>A0A397PD61</accession>
<dbReference type="GO" id="GO:0003887">
    <property type="term" value="F:DNA-directed DNA polymerase activity"/>
    <property type="evidence" value="ECO:0007669"/>
    <property type="project" value="InterPro"/>
</dbReference>
<dbReference type="Gene3D" id="3.40.50.10110">
    <property type="entry name" value="DNA polymerase III subunit chi"/>
    <property type="match status" value="1"/>
</dbReference>
<keyword evidence="2" id="KW-1185">Reference proteome</keyword>
<organism evidence="1 2">
    <name type="scientific">Hephaestia caeni</name>
    <dbReference type="NCBI Taxonomy" id="645617"/>
    <lineage>
        <taxon>Bacteria</taxon>
        <taxon>Pseudomonadati</taxon>
        <taxon>Pseudomonadota</taxon>
        <taxon>Alphaproteobacteria</taxon>
        <taxon>Sphingomonadales</taxon>
        <taxon>Sphingomonadaceae</taxon>
        <taxon>Hephaestia</taxon>
    </lineage>
</organism>
<dbReference type="PANTHER" id="PTHR38767">
    <property type="entry name" value="DNA POLYMERASE III SUBUNIT CHI"/>
    <property type="match status" value="1"/>
</dbReference>
<reference evidence="1 2" key="1">
    <citation type="submission" date="2018-08" db="EMBL/GenBank/DDBJ databases">
        <title>Genomic Encyclopedia of Type Strains, Phase IV (KMG-IV): sequencing the most valuable type-strain genomes for metagenomic binning, comparative biology and taxonomic classification.</title>
        <authorList>
            <person name="Goeker M."/>
        </authorList>
    </citation>
    <scope>NUCLEOTIDE SEQUENCE [LARGE SCALE GENOMIC DNA]</scope>
    <source>
        <strain evidence="1 2">DSM 25527</strain>
    </source>
</reference>
<evidence type="ECO:0000313" key="1">
    <source>
        <dbReference type="EMBL" id="RIA45859.1"/>
    </source>
</evidence>
<comment type="caution">
    <text evidence="1">The sequence shown here is derived from an EMBL/GenBank/DDBJ whole genome shotgun (WGS) entry which is preliminary data.</text>
</comment>
<evidence type="ECO:0000313" key="2">
    <source>
        <dbReference type="Proteomes" id="UP000266568"/>
    </source>
</evidence>
<dbReference type="InterPro" id="IPR007459">
    <property type="entry name" value="DNA_pol3_chi"/>
</dbReference>
<dbReference type="Pfam" id="PF04364">
    <property type="entry name" value="DNA_pol3_chi"/>
    <property type="match status" value="1"/>
</dbReference>
<name>A0A397PD61_9SPHN</name>
<dbReference type="RefSeq" id="WP_119034345.1">
    <property type="nucleotide sequence ID" value="NZ_QXDC01000002.1"/>
</dbReference>
<dbReference type="EMBL" id="QXDC01000002">
    <property type="protein sequence ID" value="RIA45859.1"/>
    <property type="molecule type" value="Genomic_DNA"/>
</dbReference>
<dbReference type="AlphaFoldDB" id="A0A397PD61"/>
<dbReference type="SUPFAM" id="SSF102400">
    <property type="entry name" value="DNA polymerase III chi subunit"/>
    <property type="match status" value="1"/>
</dbReference>
<dbReference type="OrthoDB" id="9795973at2"/>
<dbReference type="NCBIfam" id="NF004347">
    <property type="entry name" value="PRK05728.1-4"/>
    <property type="match status" value="1"/>
</dbReference>
<dbReference type="Proteomes" id="UP000266568">
    <property type="component" value="Unassembled WGS sequence"/>
</dbReference>
<protein>
    <submittedName>
        <fullName evidence="1">DNA polymerase III chi subunit</fullName>
    </submittedName>
</protein>